<dbReference type="InterPro" id="IPR003439">
    <property type="entry name" value="ABC_transporter-like_ATP-bd"/>
</dbReference>
<evidence type="ECO:0000256" key="8">
    <source>
        <dbReference type="SAM" id="Phobius"/>
    </source>
</evidence>
<dbReference type="PANTHER" id="PTHR24223:SF399">
    <property type="entry name" value="ABC TRANSPORTER ATNG"/>
    <property type="match status" value="1"/>
</dbReference>
<feature type="transmembrane region" description="Helical" evidence="8">
    <location>
        <begin position="961"/>
        <end position="984"/>
    </location>
</feature>
<feature type="domain" description="ABC transporter" evidence="9">
    <location>
        <begin position="645"/>
        <end position="872"/>
    </location>
</feature>
<dbReference type="PROSITE" id="PS50893">
    <property type="entry name" value="ABC_TRANSPORTER_2"/>
    <property type="match status" value="2"/>
</dbReference>
<feature type="transmembrane region" description="Helical" evidence="8">
    <location>
        <begin position="170"/>
        <end position="190"/>
    </location>
</feature>
<evidence type="ECO:0000256" key="6">
    <source>
        <dbReference type="ARBA" id="ARBA00022989"/>
    </source>
</evidence>
<name>A0A8H6R6E7_9PEZI</name>
<feature type="transmembrane region" description="Helical" evidence="8">
    <location>
        <begin position="343"/>
        <end position="362"/>
    </location>
</feature>
<feature type="transmembrane region" description="Helical" evidence="8">
    <location>
        <begin position="1136"/>
        <end position="1165"/>
    </location>
</feature>
<feature type="domain" description="ABC transmembrane type-1" evidence="10">
    <location>
        <begin position="311"/>
        <end position="589"/>
    </location>
</feature>
<gene>
    <name evidence="11" type="ORF">HII31_11893</name>
</gene>
<protein>
    <submittedName>
        <fullName evidence="11">ABC multidrug transporter B</fullName>
    </submittedName>
</protein>
<evidence type="ECO:0000259" key="9">
    <source>
        <dbReference type="PROSITE" id="PS50893"/>
    </source>
</evidence>
<dbReference type="Gene3D" id="1.20.1560.10">
    <property type="entry name" value="ABC transporter type 1, transmembrane domain"/>
    <property type="match status" value="2"/>
</dbReference>
<keyword evidence="5" id="KW-0067">ATP-binding</keyword>
<dbReference type="CDD" id="cd18580">
    <property type="entry name" value="ABC_6TM_ABCC_D2"/>
    <property type="match status" value="1"/>
</dbReference>
<feature type="transmembrane region" description="Helical" evidence="8">
    <location>
        <begin position="1059"/>
        <end position="1080"/>
    </location>
</feature>
<evidence type="ECO:0000313" key="12">
    <source>
        <dbReference type="Proteomes" id="UP000660729"/>
    </source>
</evidence>
<dbReference type="InterPro" id="IPR044726">
    <property type="entry name" value="ABCC_6TM_D2"/>
</dbReference>
<organism evidence="11 12">
    <name type="scientific">Pseudocercospora fuligena</name>
    <dbReference type="NCBI Taxonomy" id="685502"/>
    <lineage>
        <taxon>Eukaryota</taxon>
        <taxon>Fungi</taxon>
        <taxon>Dikarya</taxon>
        <taxon>Ascomycota</taxon>
        <taxon>Pezizomycotina</taxon>
        <taxon>Dothideomycetes</taxon>
        <taxon>Dothideomycetidae</taxon>
        <taxon>Mycosphaerellales</taxon>
        <taxon>Mycosphaerellaceae</taxon>
        <taxon>Pseudocercospora</taxon>
    </lineage>
</organism>
<dbReference type="GO" id="GO:0016020">
    <property type="term" value="C:membrane"/>
    <property type="evidence" value="ECO:0007669"/>
    <property type="project" value="UniProtKB-SubCell"/>
</dbReference>
<evidence type="ECO:0000313" key="11">
    <source>
        <dbReference type="EMBL" id="KAF7186796.1"/>
    </source>
</evidence>
<sequence>MTACSNGADDRFGPGVATWCRRFDFTLLFEDIFCTLLPCAVFVVAATLRIAIVLLRDPHSRLHRLVDPQHHYRLYSGLGQVVLLAIYVALESAAFAGALQDGRRGGGGRIHMAAAVVAFTAALAVPVLWLVERWKRGPLRPSMLLGLYLSIRLLLRAVTVRTAWLVAATSAYTSIATATLAVHVLLLAGVECSPLLLLRQASGATIQGTCSSTSQPATATATATATTRESRAGFLSRSLLAWLIALLGAGFARDHTLTVDDLSAAATAPSSFTTLDRRWSSNRNSKEIGGLLEHSLECTAVPAFLGVAPRLCTGAFAFAQPFLTIAVVDYFSRPEKPLNHGCGLVGACFLIYAGIAIANAWYRTLACRWATTTRALHTDLIVQKLARLAVDHVAEAQALTMMSSDVQRIATATTFLHELWAAPLEAGVATYLLWRHLGPSSLAALAIALLCAGLSMILARHIGPSQRAWLEASERRISATRKFLTLLKAVKMMGLDAAVAATITDLRQQEFAASKPFRILMVGTVIVSDRIPPSAFSTLSLAPIVTFGAYVGMHGAAFDAARLFGSLVLISLLASPLVRVFQILPHFAAALGCIARLEAFLRREEGHAERAMIIYSSHPRLHLETRQDDLHKCLSQSPPHTRGSLFIENVHLGWDSHMLFAGINLSISKGRHLVITGPVGSGKTTLLRAILGEVAPIKGIIIVDRSVPVGYCAQTPWLENLSAFDNVFQDTAPNDAWRETVIDACAIRPLLESKTSGADGEPIGSRGARLSGGEKQRLALARAVALRPSVLLLDDPLSAVDCQTTFNIANRLFGSDGILRQLQTTIIHIANNDYMASFADEVLTIEPNGCLQPCCDYTKPEHNSDDERQWQTDGQSTIARQAENPSQHIATNALSGARATRVRDTQVYRLYFTSIGPRVFTVFIICGMMFAFTMKFPNIWATWWANSLTKHSASRSLGVWMGLYAVFGCLPLVVLAVWLSLLMLKMVPRSGLGFHAQLLRTVLGATLSYVNGSDIGDLMNRFNQDIGLIDSRLPLSLLNTVSGLFLCIAQLIIVAIPAVYILAALPVLLAVLSILQIVYLRTSKQVRQLDLQSKAALHAKIAELHEGLETIRAHKLQQAKHISFLDKLEHSQQPFYIMYVIQVWLQLVLNFIVAGLCTAVIGLSVGMRNSTSASGIGLSMLSLVTLGQSLEDLMEPWTQMETSLAAISRIKCFEADTPQEHRGADVVDVPSDWPRNGSLHLQRLWVTYSPDSEKPEWALQNVAFRVAAGEKVAICGRTGSGKSTLLLSILALLEPSQGAILLDDIDIARIPQAILRTRIVTVPQEPYLHEESVRTIINAESDEVLREVLRECGLLDKIEAGGGVDASLPALSLSVGQTQLLVLARTMVRAGKAEGGLILLDESTSSIDRMAAHAMLELVRARLPYKTVLSILHDLEAAIHFDRIIVLDEGRVTCDGTPADVLRESELFSSLRTDLTSRDVNGN</sequence>
<keyword evidence="2" id="KW-0813">Transport</keyword>
<dbReference type="OrthoDB" id="6500128at2759"/>
<dbReference type="SUPFAM" id="SSF52540">
    <property type="entry name" value="P-loop containing nucleoside triphosphate hydrolases"/>
    <property type="match status" value="2"/>
</dbReference>
<dbReference type="InterPro" id="IPR017871">
    <property type="entry name" value="ABC_transporter-like_CS"/>
</dbReference>
<evidence type="ECO:0000256" key="2">
    <source>
        <dbReference type="ARBA" id="ARBA00022448"/>
    </source>
</evidence>
<dbReference type="Pfam" id="PF00005">
    <property type="entry name" value="ABC_tran"/>
    <property type="match status" value="2"/>
</dbReference>
<dbReference type="GO" id="GO:0140359">
    <property type="term" value="F:ABC-type transporter activity"/>
    <property type="evidence" value="ECO:0007669"/>
    <property type="project" value="InterPro"/>
</dbReference>
<proteinExistence type="predicted"/>
<dbReference type="GO" id="GO:0016887">
    <property type="term" value="F:ATP hydrolysis activity"/>
    <property type="evidence" value="ECO:0007669"/>
    <property type="project" value="InterPro"/>
</dbReference>
<dbReference type="GO" id="GO:0005524">
    <property type="term" value="F:ATP binding"/>
    <property type="evidence" value="ECO:0007669"/>
    <property type="project" value="UniProtKB-KW"/>
</dbReference>
<feature type="transmembrane region" description="Helical" evidence="8">
    <location>
        <begin position="32"/>
        <end position="52"/>
    </location>
</feature>
<reference evidence="11" key="1">
    <citation type="submission" date="2020-04" db="EMBL/GenBank/DDBJ databases">
        <title>Draft genome resource of the tomato pathogen Pseudocercospora fuligena.</title>
        <authorList>
            <person name="Zaccaron A."/>
        </authorList>
    </citation>
    <scope>NUCLEOTIDE SEQUENCE</scope>
    <source>
        <strain evidence="11">PF001</strain>
    </source>
</reference>
<feature type="transmembrane region" description="Helical" evidence="8">
    <location>
        <begin position="442"/>
        <end position="462"/>
    </location>
</feature>
<dbReference type="PANTHER" id="PTHR24223">
    <property type="entry name" value="ATP-BINDING CASSETTE SUB-FAMILY C"/>
    <property type="match status" value="1"/>
</dbReference>
<keyword evidence="7 8" id="KW-0472">Membrane</keyword>
<keyword evidence="3 8" id="KW-0812">Transmembrane</keyword>
<evidence type="ECO:0000256" key="4">
    <source>
        <dbReference type="ARBA" id="ARBA00022741"/>
    </source>
</evidence>
<evidence type="ECO:0000256" key="3">
    <source>
        <dbReference type="ARBA" id="ARBA00022692"/>
    </source>
</evidence>
<dbReference type="EMBL" id="JABCIY010000246">
    <property type="protein sequence ID" value="KAF7186796.1"/>
    <property type="molecule type" value="Genomic_DNA"/>
</dbReference>
<dbReference type="InterPro" id="IPR027417">
    <property type="entry name" value="P-loop_NTPase"/>
</dbReference>
<keyword evidence="12" id="KW-1185">Reference proteome</keyword>
<feature type="transmembrane region" description="Helical" evidence="8">
    <location>
        <begin position="535"/>
        <end position="553"/>
    </location>
</feature>
<dbReference type="SMART" id="SM00382">
    <property type="entry name" value="AAA"/>
    <property type="match status" value="2"/>
</dbReference>
<feature type="transmembrane region" description="Helical" evidence="8">
    <location>
        <begin position="143"/>
        <end position="164"/>
    </location>
</feature>
<dbReference type="InterPro" id="IPR050173">
    <property type="entry name" value="ABC_transporter_C-like"/>
</dbReference>
<evidence type="ECO:0000256" key="5">
    <source>
        <dbReference type="ARBA" id="ARBA00022840"/>
    </source>
</evidence>
<accession>A0A8H6R6E7</accession>
<keyword evidence="4" id="KW-0547">Nucleotide-binding</keyword>
<keyword evidence="6 8" id="KW-1133">Transmembrane helix</keyword>
<feature type="transmembrane region" description="Helical" evidence="8">
    <location>
        <begin position="919"/>
        <end position="941"/>
    </location>
</feature>
<dbReference type="Pfam" id="PF00664">
    <property type="entry name" value="ABC_membrane"/>
    <property type="match status" value="2"/>
</dbReference>
<feature type="transmembrane region" description="Helical" evidence="8">
    <location>
        <begin position="314"/>
        <end position="331"/>
    </location>
</feature>
<feature type="transmembrane region" description="Helical" evidence="8">
    <location>
        <begin position="583"/>
        <end position="601"/>
    </location>
</feature>
<feature type="transmembrane region" description="Helical" evidence="8">
    <location>
        <begin position="1033"/>
        <end position="1053"/>
    </location>
</feature>
<feature type="transmembrane region" description="Helical" evidence="8">
    <location>
        <begin position="110"/>
        <end position="131"/>
    </location>
</feature>
<dbReference type="InterPro" id="IPR011527">
    <property type="entry name" value="ABC1_TM_dom"/>
</dbReference>
<dbReference type="InterPro" id="IPR036640">
    <property type="entry name" value="ABC1_TM_sf"/>
</dbReference>
<feature type="domain" description="ABC transporter" evidence="9">
    <location>
        <begin position="1239"/>
        <end position="1474"/>
    </location>
</feature>
<comment type="caution">
    <text evidence="11">The sequence shown here is derived from an EMBL/GenBank/DDBJ whole genome shotgun (WGS) entry which is preliminary data.</text>
</comment>
<feature type="transmembrane region" description="Helical" evidence="8">
    <location>
        <begin position="234"/>
        <end position="252"/>
    </location>
</feature>
<dbReference type="PROSITE" id="PS00211">
    <property type="entry name" value="ABC_TRANSPORTER_1"/>
    <property type="match status" value="1"/>
</dbReference>
<dbReference type="SUPFAM" id="SSF90123">
    <property type="entry name" value="ABC transporter transmembrane region"/>
    <property type="match status" value="2"/>
</dbReference>
<dbReference type="Gene3D" id="3.40.50.300">
    <property type="entry name" value="P-loop containing nucleotide triphosphate hydrolases"/>
    <property type="match status" value="2"/>
</dbReference>
<evidence type="ECO:0000256" key="7">
    <source>
        <dbReference type="ARBA" id="ARBA00023136"/>
    </source>
</evidence>
<evidence type="ECO:0000259" key="10">
    <source>
        <dbReference type="PROSITE" id="PS50929"/>
    </source>
</evidence>
<dbReference type="InterPro" id="IPR003593">
    <property type="entry name" value="AAA+_ATPase"/>
</dbReference>
<feature type="transmembrane region" description="Helical" evidence="8">
    <location>
        <begin position="72"/>
        <end position="90"/>
    </location>
</feature>
<feature type="domain" description="ABC transmembrane type-1" evidence="10">
    <location>
        <begin position="924"/>
        <end position="1202"/>
    </location>
</feature>
<dbReference type="PROSITE" id="PS50929">
    <property type="entry name" value="ABC_TM1F"/>
    <property type="match status" value="2"/>
</dbReference>
<comment type="subcellular location">
    <subcellularLocation>
        <location evidence="1">Membrane</location>
        <topology evidence="1">Multi-pass membrane protein</topology>
    </subcellularLocation>
</comment>
<evidence type="ECO:0000256" key="1">
    <source>
        <dbReference type="ARBA" id="ARBA00004141"/>
    </source>
</evidence>
<dbReference type="Proteomes" id="UP000660729">
    <property type="component" value="Unassembled WGS sequence"/>
</dbReference>